<sequence length="120" mass="14040">MGGGQTVIVVGAGEGQLKKPQAFGRHSGVYMWLEEQEDFRICEDEIGNDRRRDQRTDLCIRTWKNRGVGSVVREERLLGRSCLNSHHRRHRFGSRDREIQLGFSTYEQQYNWLMVETDVL</sequence>
<proteinExistence type="predicted"/>
<dbReference type="EMBL" id="JAMYWD010000002">
    <property type="protein sequence ID" value="KAJ4977749.1"/>
    <property type="molecule type" value="Genomic_DNA"/>
</dbReference>
<evidence type="ECO:0000313" key="2">
    <source>
        <dbReference type="Proteomes" id="UP001141806"/>
    </source>
</evidence>
<comment type="caution">
    <text evidence="1">The sequence shown here is derived from an EMBL/GenBank/DDBJ whole genome shotgun (WGS) entry which is preliminary data.</text>
</comment>
<dbReference type="Proteomes" id="UP001141806">
    <property type="component" value="Unassembled WGS sequence"/>
</dbReference>
<accession>A0A9Q0KW72</accession>
<gene>
    <name evidence="1" type="ORF">NE237_008529</name>
</gene>
<protein>
    <submittedName>
        <fullName evidence="1">Uncharacterized protein</fullName>
    </submittedName>
</protein>
<name>A0A9Q0KW72_9MAGN</name>
<reference evidence="1" key="1">
    <citation type="journal article" date="2023" name="Plant J.">
        <title>The genome of the king protea, Protea cynaroides.</title>
        <authorList>
            <person name="Chang J."/>
            <person name="Duong T.A."/>
            <person name="Schoeman C."/>
            <person name="Ma X."/>
            <person name="Roodt D."/>
            <person name="Barker N."/>
            <person name="Li Z."/>
            <person name="Van de Peer Y."/>
            <person name="Mizrachi E."/>
        </authorList>
    </citation>
    <scope>NUCLEOTIDE SEQUENCE</scope>
    <source>
        <tissue evidence="1">Young leaves</tissue>
    </source>
</reference>
<evidence type="ECO:0000313" key="1">
    <source>
        <dbReference type="EMBL" id="KAJ4977749.1"/>
    </source>
</evidence>
<keyword evidence="2" id="KW-1185">Reference proteome</keyword>
<dbReference type="AlphaFoldDB" id="A0A9Q0KW72"/>
<organism evidence="1 2">
    <name type="scientific">Protea cynaroides</name>
    <dbReference type="NCBI Taxonomy" id="273540"/>
    <lineage>
        <taxon>Eukaryota</taxon>
        <taxon>Viridiplantae</taxon>
        <taxon>Streptophyta</taxon>
        <taxon>Embryophyta</taxon>
        <taxon>Tracheophyta</taxon>
        <taxon>Spermatophyta</taxon>
        <taxon>Magnoliopsida</taxon>
        <taxon>Proteales</taxon>
        <taxon>Proteaceae</taxon>
        <taxon>Protea</taxon>
    </lineage>
</organism>